<dbReference type="InterPro" id="IPR013328">
    <property type="entry name" value="6PGD_dom2"/>
</dbReference>
<dbReference type="InterPro" id="IPR006176">
    <property type="entry name" value="3-OHacyl-CoA_DH_NAD-bd"/>
</dbReference>
<keyword evidence="3" id="KW-0560">Oxidoreductase</keyword>
<dbReference type="Gene3D" id="3.40.50.720">
    <property type="entry name" value="NAD(P)-binding Rossmann-like Domain"/>
    <property type="match status" value="1"/>
</dbReference>
<dbReference type="SUPFAM" id="SSF48179">
    <property type="entry name" value="6-phosphogluconate dehydrogenase C-terminal domain-like"/>
    <property type="match status" value="1"/>
</dbReference>
<sequence length="292" mass="31667">MEINKVAVLGAGVLGSQIALVTAIRGFEVVSWDISEEAVEAASQRYDKFGHRIAAEVDDIDERAVAEGRSRLSLTTDLAAAVRDADLVIEAVPENLAIKREVWAKVGAAAPARAIFATNTSTLLPSDFAEATGRAEQFLALHFANLIWKNNTAEVMPHKGTDPAYVDILGEFAERIGMVPIKLKKEQPGYVLNTLLVPFLEAGMYLVGSDIAEPADVDLDWRNSTGSPMGPFETIDMIGLRTVKAVRETRPNDAEWYKNFGALVDSMIEKGHVGQEAGQGFFTYDDDGNIVG</sequence>
<proteinExistence type="inferred from homology"/>
<dbReference type="InterPro" id="IPR006108">
    <property type="entry name" value="3HC_DH_C"/>
</dbReference>
<keyword evidence="5" id="KW-1185">Reference proteome</keyword>
<dbReference type="EMBL" id="CP026948">
    <property type="protein sequence ID" value="AWB84907.1"/>
    <property type="molecule type" value="Genomic_DNA"/>
</dbReference>
<dbReference type="InterPro" id="IPR008927">
    <property type="entry name" value="6-PGluconate_DH-like_C_sf"/>
</dbReference>
<dbReference type="GO" id="GO:0070403">
    <property type="term" value="F:NAD+ binding"/>
    <property type="evidence" value="ECO:0007669"/>
    <property type="project" value="InterPro"/>
</dbReference>
<evidence type="ECO:0000256" key="3">
    <source>
        <dbReference type="ARBA" id="ARBA00023002"/>
    </source>
</evidence>
<dbReference type="Gene3D" id="1.10.1040.10">
    <property type="entry name" value="N-(1-d-carboxylethyl)-l-norvaline Dehydrogenase, domain 2"/>
    <property type="match status" value="1"/>
</dbReference>
<accession>A0A2S0WGK4</accession>
<dbReference type="RefSeq" id="WP_108404915.1">
    <property type="nucleotide sequence ID" value="NZ_CP026948.1"/>
</dbReference>
<dbReference type="PANTHER" id="PTHR48075:SF5">
    <property type="entry name" value="3-HYDROXYBUTYRYL-COA DEHYDROGENASE"/>
    <property type="match status" value="1"/>
</dbReference>
<dbReference type="GO" id="GO:0016616">
    <property type="term" value="F:oxidoreductase activity, acting on the CH-OH group of donors, NAD or NADP as acceptor"/>
    <property type="evidence" value="ECO:0007669"/>
    <property type="project" value="InterPro"/>
</dbReference>
<dbReference type="InterPro" id="IPR036291">
    <property type="entry name" value="NAD(P)-bd_dom_sf"/>
</dbReference>
<comment type="pathway">
    <text evidence="1">Lipid metabolism; butanoate metabolism.</text>
</comment>
<dbReference type="Proteomes" id="UP000244754">
    <property type="component" value="Chromosome"/>
</dbReference>
<dbReference type="PANTHER" id="PTHR48075">
    <property type="entry name" value="3-HYDROXYACYL-COA DEHYDROGENASE FAMILY PROTEIN"/>
    <property type="match status" value="1"/>
</dbReference>
<evidence type="ECO:0000313" key="5">
    <source>
        <dbReference type="Proteomes" id="UP000244754"/>
    </source>
</evidence>
<dbReference type="AlphaFoldDB" id="A0A2S0WGK4"/>
<evidence type="ECO:0000256" key="2">
    <source>
        <dbReference type="ARBA" id="ARBA00009463"/>
    </source>
</evidence>
<evidence type="ECO:0000256" key="1">
    <source>
        <dbReference type="ARBA" id="ARBA00005086"/>
    </source>
</evidence>
<dbReference type="Pfam" id="PF00725">
    <property type="entry name" value="3HCDH"/>
    <property type="match status" value="1"/>
</dbReference>
<reference evidence="5" key="1">
    <citation type="submission" date="2018-01" db="EMBL/GenBank/DDBJ databases">
        <authorList>
            <person name="Li J."/>
        </authorList>
    </citation>
    <scope>NUCLEOTIDE SEQUENCE [LARGE SCALE GENOMIC DNA]</scope>
    <source>
        <strain evidence="5">2184</strain>
    </source>
</reference>
<evidence type="ECO:0000313" key="4">
    <source>
        <dbReference type="EMBL" id="AWB84907.1"/>
    </source>
</evidence>
<organism evidence="4 5">
    <name type="scientific">Corynebacterium liangguodongii</name>
    <dbReference type="NCBI Taxonomy" id="2079535"/>
    <lineage>
        <taxon>Bacteria</taxon>
        <taxon>Bacillati</taxon>
        <taxon>Actinomycetota</taxon>
        <taxon>Actinomycetes</taxon>
        <taxon>Mycobacteriales</taxon>
        <taxon>Corynebacteriaceae</taxon>
        <taxon>Corynebacterium</taxon>
    </lineage>
</organism>
<gene>
    <name evidence="4" type="ORF">C3E79_10855</name>
</gene>
<comment type="similarity">
    <text evidence="2">Belongs to the 3-hydroxyacyl-CoA dehydrogenase family.</text>
</comment>
<dbReference type="Pfam" id="PF02737">
    <property type="entry name" value="3HCDH_N"/>
    <property type="match status" value="1"/>
</dbReference>
<dbReference type="SUPFAM" id="SSF51735">
    <property type="entry name" value="NAD(P)-binding Rossmann-fold domains"/>
    <property type="match status" value="1"/>
</dbReference>
<protein>
    <submittedName>
        <fullName evidence="4">3-hydroxyacyl-CoA dehydrogenase</fullName>
    </submittedName>
</protein>
<dbReference type="InterPro" id="IPR022694">
    <property type="entry name" value="3-OHacyl-CoA_DH"/>
</dbReference>
<dbReference type="PIRSF" id="PIRSF000105">
    <property type="entry name" value="HCDH"/>
    <property type="match status" value="1"/>
</dbReference>
<dbReference type="GO" id="GO:0006631">
    <property type="term" value="P:fatty acid metabolic process"/>
    <property type="evidence" value="ECO:0007669"/>
    <property type="project" value="InterPro"/>
</dbReference>
<dbReference type="KEGG" id="clia:C3E79_10855"/>
<name>A0A2S0WGK4_9CORY</name>
<dbReference type="OrthoDB" id="9771883at2"/>
<dbReference type="NCBIfam" id="NF006143">
    <property type="entry name" value="PRK08293.1"/>
    <property type="match status" value="1"/>
</dbReference>